<dbReference type="PATRIC" id="fig|344882.3.peg.1399"/>
<feature type="domain" description="N-acetyltransferase" evidence="1">
    <location>
        <begin position="27"/>
        <end position="173"/>
    </location>
</feature>
<dbReference type="RefSeq" id="WP_083487967.1">
    <property type="nucleotide sequence ID" value="NZ_LDJL01000017.1"/>
</dbReference>
<keyword evidence="3" id="KW-1185">Reference proteome</keyword>
<proteinExistence type="predicted"/>
<comment type="caution">
    <text evidence="2">The sequence shown here is derived from an EMBL/GenBank/DDBJ whole genome shotgun (WGS) entry which is preliminary data.</text>
</comment>
<dbReference type="PANTHER" id="PTHR43792">
    <property type="entry name" value="GNAT FAMILY, PUTATIVE (AFU_ORTHOLOGUE AFUA_3G00765)-RELATED-RELATED"/>
    <property type="match status" value="1"/>
</dbReference>
<reference evidence="2 3" key="1">
    <citation type="submission" date="2015-05" db="EMBL/GenBank/DDBJ databases">
        <title>Genome sequencing and analysis of members of genus Stenotrophomonas.</title>
        <authorList>
            <person name="Patil P.P."/>
            <person name="Midha S."/>
            <person name="Patil P.B."/>
        </authorList>
    </citation>
    <scope>NUCLEOTIDE SEQUENCE [LARGE SCALE GENOMIC DNA]</scope>
    <source>
        <strain evidence="2 3">DSM 21858</strain>
    </source>
</reference>
<dbReference type="STRING" id="344882.ABB29_15080"/>
<protein>
    <recommendedName>
        <fullName evidence="1">N-acetyltransferase domain-containing protein</fullName>
    </recommendedName>
</protein>
<evidence type="ECO:0000313" key="2">
    <source>
        <dbReference type="EMBL" id="KRG68080.1"/>
    </source>
</evidence>
<dbReference type="SUPFAM" id="SSF55729">
    <property type="entry name" value="Acyl-CoA N-acyltransferases (Nat)"/>
    <property type="match status" value="1"/>
</dbReference>
<evidence type="ECO:0000313" key="3">
    <source>
        <dbReference type="Proteomes" id="UP000052052"/>
    </source>
</evidence>
<organism evidence="2 3">
    <name type="scientific">Pseudoxanthomonas dokdonensis</name>
    <dbReference type="NCBI Taxonomy" id="344882"/>
    <lineage>
        <taxon>Bacteria</taxon>
        <taxon>Pseudomonadati</taxon>
        <taxon>Pseudomonadota</taxon>
        <taxon>Gammaproteobacteria</taxon>
        <taxon>Lysobacterales</taxon>
        <taxon>Lysobacteraceae</taxon>
        <taxon>Pseudoxanthomonas</taxon>
    </lineage>
</organism>
<dbReference type="InterPro" id="IPR016181">
    <property type="entry name" value="Acyl_CoA_acyltransferase"/>
</dbReference>
<dbReference type="AlphaFoldDB" id="A0A0R0CFH4"/>
<dbReference type="Pfam" id="PF13302">
    <property type="entry name" value="Acetyltransf_3"/>
    <property type="match status" value="1"/>
</dbReference>
<gene>
    <name evidence="2" type="ORF">ABB29_15080</name>
</gene>
<dbReference type="EMBL" id="LDJL01000017">
    <property type="protein sequence ID" value="KRG68080.1"/>
    <property type="molecule type" value="Genomic_DNA"/>
</dbReference>
<sequence length="179" mass="19954">MPEVSLPPTPRLKFQRLRAESTADQVFMLRLLNEPAFLSHIGDRGVRTLDLARDYMHAQVVPDYRHPGQGFHRLALAEGNQPVGICGIIQRGWLPHPDLGYALLPEFSRHGYAREAARAVLEYSRAALGLGRVLAITHTDNQPSIRLLEALGFHFEGTTQAPNNDRELNLFASDPTAAR</sequence>
<dbReference type="Proteomes" id="UP000052052">
    <property type="component" value="Unassembled WGS sequence"/>
</dbReference>
<evidence type="ECO:0000259" key="1">
    <source>
        <dbReference type="PROSITE" id="PS51186"/>
    </source>
</evidence>
<dbReference type="GO" id="GO:0016747">
    <property type="term" value="F:acyltransferase activity, transferring groups other than amino-acyl groups"/>
    <property type="evidence" value="ECO:0007669"/>
    <property type="project" value="InterPro"/>
</dbReference>
<dbReference type="InterPro" id="IPR000182">
    <property type="entry name" value="GNAT_dom"/>
</dbReference>
<dbReference type="PANTHER" id="PTHR43792:SF1">
    <property type="entry name" value="N-ACETYLTRANSFERASE DOMAIN-CONTAINING PROTEIN"/>
    <property type="match status" value="1"/>
</dbReference>
<name>A0A0R0CFH4_9GAMM</name>
<dbReference type="PROSITE" id="PS51186">
    <property type="entry name" value="GNAT"/>
    <property type="match status" value="1"/>
</dbReference>
<dbReference type="Gene3D" id="3.40.630.30">
    <property type="match status" value="1"/>
</dbReference>
<accession>A0A0R0CFH4</accession>
<dbReference type="InterPro" id="IPR051531">
    <property type="entry name" value="N-acetyltransferase"/>
</dbReference>